<dbReference type="AlphaFoldDB" id="A0A8S1K294"/>
<reference evidence="3" key="1">
    <citation type="submission" date="2021-01" db="EMBL/GenBank/DDBJ databases">
        <authorList>
            <consortium name="Genoscope - CEA"/>
            <person name="William W."/>
        </authorList>
    </citation>
    <scope>NUCLEOTIDE SEQUENCE</scope>
</reference>
<evidence type="ECO:0000256" key="2">
    <source>
        <dbReference type="SAM" id="Phobius"/>
    </source>
</evidence>
<evidence type="ECO:0008006" key="5">
    <source>
        <dbReference type="Google" id="ProtNLM"/>
    </source>
</evidence>
<dbReference type="Proteomes" id="UP000688137">
    <property type="component" value="Unassembled WGS sequence"/>
</dbReference>
<keyword evidence="2" id="KW-0812">Transmembrane</keyword>
<keyword evidence="1" id="KW-0175">Coiled coil</keyword>
<feature type="coiled-coil region" evidence="1">
    <location>
        <begin position="313"/>
        <end position="347"/>
    </location>
</feature>
<keyword evidence="2" id="KW-0472">Membrane</keyword>
<feature type="transmembrane region" description="Helical" evidence="2">
    <location>
        <begin position="363"/>
        <end position="382"/>
    </location>
</feature>
<comment type="caution">
    <text evidence="3">The sequence shown here is derived from an EMBL/GenBank/DDBJ whole genome shotgun (WGS) entry which is preliminary data.</text>
</comment>
<evidence type="ECO:0000256" key="1">
    <source>
        <dbReference type="SAM" id="Coils"/>
    </source>
</evidence>
<protein>
    <recommendedName>
        <fullName evidence="5">MSP domain-containing protein</fullName>
    </recommendedName>
</protein>
<keyword evidence="2" id="KW-1133">Transmembrane helix</keyword>
<name>A0A8S1K294_PARPR</name>
<gene>
    <name evidence="3" type="ORF">PPRIM_AZ9-3.1.T0110204</name>
</gene>
<evidence type="ECO:0000313" key="3">
    <source>
        <dbReference type="EMBL" id="CAD8046990.1"/>
    </source>
</evidence>
<dbReference type="EMBL" id="CAJJDM010000008">
    <property type="protein sequence ID" value="CAD8046990.1"/>
    <property type="molecule type" value="Genomic_DNA"/>
</dbReference>
<keyword evidence="4" id="KW-1185">Reference proteome</keyword>
<proteinExistence type="predicted"/>
<organism evidence="3 4">
    <name type="scientific">Paramecium primaurelia</name>
    <dbReference type="NCBI Taxonomy" id="5886"/>
    <lineage>
        <taxon>Eukaryota</taxon>
        <taxon>Sar</taxon>
        <taxon>Alveolata</taxon>
        <taxon>Ciliophora</taxon>
        <taxon>Intramacronucleata</taxon>
        <taxon>Oligohymenophorea</taxon>
        <taxon>Peniculida</taxon>
        <taxon>Parameciidae</taxon>
        <taxon>Paramecium</taxon>
    </lineage>
</organism>
<evidence type="ECO:0000313" key="4">
    <source>
        <dbReference type="Proteomes" id="UP000688137"/>
    </source>
</evidence>
<sequence length="389" mass="45568">MLFKIDCKNIKQSKQLTLTNEAKYPILIRIIDNNSCSIIPSFSLLKLNEKKKFQILSKLPFKTESLIKIEAIEFDETKINTFSIPPFWRERNEGCLETQSQSLSLHSYLYESNEFVFENKSPSMNQTFNDQSQIQNNAIENSYAQNIQQNKQNIKDNDNQNSFNKSIKSQQSIQVICTNKISNENKFDQSYQQNKKNSISSFESYKYISTTQTQPQILKMPKDLNNFLDQIDSSNSPFLIQIPQSQSHSQFNCLDNVQQDMSISETTSIQRFHNTKQSEPQLSKSQFNGKSKFRISQHLINHPKSTIYNQQNLNKNKQLEDQLLKQISELQLNKQELQQELKKLEFKIIFNCKNPNKINHQHFQIWHILLTIVLFLLIGSFMKKLVPSF</sequence>
<dbReference type="OMA" id="QQDMSIS"/>
<accession>A0A8S1K294</accession>